<sequence>MLTDRQVTEFWHDGVVTVPDAVNPTQLAALRADLDGWVEESRSHEEPWGETLDGRPRFDVQPGHSAARPALRRVAAPSEVSNAHYEVMVDSAMVDMVAALIGPDVKVHHSKVNTKLPGSATEVEWHQDFPYTPHSNTDLVTALLMVDEVTEENGPLEVAPGSHDGPLHSLWHDGTFTGAIAPDVASALRRDAVRCTGDAGSVCLMHTKLAHGSAPNRSDRPRTLFICVYAAGDALPCGPSPVPTVHQGLFVRGFDSGRVRSVPYEVDMPELPIGASFFSQQEAAGT</sequence>
<protein>
    <recommendedName>
        <fullName evidence="2">Fe2OG dioxygenase domain-containing protein</fullName>
    </recommendedName>
</protein>
<evidence type="ECO:0008006" key="2">
    <source>
        <dbReference type="Google" id="ProtNLM"/>
    </source>
</evidence>
<proteinExistence type="predicted"/>
<dbReference type="PANTHER" id="PTHR20883:SF48">
    <property type="entry name" value="ECTOINE DIOXYGENASE"/>
    <property type="match status" value="1"/>
</dbReference>
<reference evidence="1" key="1">
    <citation type="submission" date="2018-05" db="EMBL/GenBank/DDBJ databases">
        <authorList>
            <person name="Lanie J.A."/>
            <person name="Ng W.-L."/>
            <person name="Kazmierczak K.M."/>
            <person name="Andrzejewski T.M."/>
            <person name="Davidsen T.M."/>
            <person name="Wayne K.J."/>
            <person name="Tettelin H."/>
            <person name="Glass J.I."/>
            <person name="Rusch D."/>
            <person name="Podicherti R."/>
            <person name="Tsui H.-C.T."/>
            <person name="Winkler M.E."/>
        </authorList>
    </citation>
    <scope>NUCLEOTIDE SEQUENCE</scope>
</reference>
<dbReference type="PANTHER" id="PTHR20883">
    <property type="entry name" value="PHYTANOYL-COA DIOXYGENASE DOMAIN CONTAINING 1"/>
    <property type="match status" value="1"/>
</dbReference>
<accession>A0A381SGW1</accession>
<dbReference type="AlphaFoldDB" id="A0A381SGW1"/>
<name>A0A381SGW1_9ZZZZ</name>
<dbReference type="InterPro" id="IPR008775">
    <property type="entry name" value="Phytyl_CoA_dOase-like"/>
</dbReference>
<dbReference type="EMBL" id="UINC01003014">
    <property type="protein sequence ID" value="SVA02528.1"/>
    <property type="molecule type" value="Genomic_DNA"/>
</dbReference>
<dbReference type="Pfam" id="PF05721">
    <property type="entry name" value="PhyH"/>
    <property type="match status" value="1"/>
</dbReference>
<gene>
    <name evidence="1" type="ORF">METZ01_LOCUS55382</name>
</gene>
<dbReference type="SUPFAM" id="SSF51197">
    <property type="entry name" value="Clavaminate synthase-like"/>
    <property type="match status" value="1"/>
</dbReference>
<organism evidence="1">
    <name type="scientific">marine metagenome</name>
    <dbReference type="NCBI Taxonomy" id="408172"/>
    <lineage>
        <taxon>unclassified sequences</taxon>
        <taxon>metagenomes</taxon>
        <taxon>ecological metagenomes</taxon>
    </lineage>
</organism>
<dbReference type="Gene3D" id="2.60.120.620">
    <property type="entry name" value="q2cbj1_9rhob like domain"/>
    <property type="match status" value="1"/>
</dbReference>
<dbReference type="GO" id="GO:0016491">
    <property type="term" value="F:oxidoreductase activity"/>
    <property type="evidence" value="ECO:0007669"/>
    <property type="project" value="UniProtKB-ARBA"/>
</dbReference>
<dbReference type="GO" id="GO:0046872">
    <property type="term" value="F:metal ion binding"/>
    <property type="evidence" value="ECO:0007669"/>
    <property type="project" value="UniProtKB-ARBA"/>
</dbReference>
<evidence type="ECO:0000313" key="1">
    <source>
        <dbReference type="EMBL" id="SVA02528.1"/>
    </source>
</evidence>